<dbReference type="InterPro" id="IPR011011">
    <property type="entry name" value="Znf_FYVE_PHD"/>
</dbReference>
<dbReference type="AlphaFoldDB" id="H8X2J2"/>
<dbReference type="InterPro" id="IPR013083">
    <property type="entry name" value="Znf_RING/FYVE/PHD"/>
</dbReference>
<reference evidence="7 8" key="1">
    <citation type="journal article" date="2012" name="PLoS ONE">
        <title>Sequence and analysis of the genome of the pathogenic yeast Candida orthopsilosis.</title>
        <authorList>
            <person name="Riccombeni A."/>
            <person name="Vidanes G."/>
            <person name="Proux-Wera E."/>
            <person name="Wolfe K.H."/>
            <person name="Butler G."/>
        </authorList>
    </citation>
    <scope>NUCLEOTIDE SEQUENCE [LARGE SCALE GENOMIC DNA]</scope>
    <source>
        <strain evidence="7 8">Co 90-125</strain>
    </source>
</reference>
<feature type="region of interest" description="Disordered" evidence="5">
    <location>
        <begin position="300"/>
        <end position="359"/>
    </location>
</feature>
<dbReference type="PROSITE" id="PS50178">
    <property type="entry name" value="ZF_FYVE"/>
    <property type="match status" value="1"/>
</dbReference>
<keyword evidence="2 4" id="KW-0863">Zinc-finger</keyword>
<feature type="compositionally biased region" description="Polar residues" evidence="5">
    <location>
        <begin position="1"/>
        <end position="15"/>
    </location>
</feature>
<accession>H8X2J2</accession>
<dbReference type="RefSeq" id="XP_003868443.1">
    <property type="nucleotide sequence ID" value="XM_003868395.1"/>
</dbReference>
<dbReference type="SUPFAM" id="SSF57903">
    <property type="entry name" value="FYVE/PHD zinc finger"/>
    <property type="match status" value="1"/>
</dbReference>
<dbReference type="InterPro" id="IPR017455">
    <property type="entry name" value="Znf_FYVE-rel"/>
</dbReference>
<protein>
    <recommendedName>
        <fullName evidence="6">FYVE-type domain-containing protein</fullName>
    </recommendedName>
</protein>
<feature type="compositionally biased region" description="Polar residues" evidence="5">
    <location>
        <begin position="34"/>
        <end position="63"/>
    </location>
</feature>
<feature type="compositionally biased region" description="Low complexity" evidence="5">
    <location>
        <begin position="300"/>
        <end position="312"/>
    </location>
</feature>
<evidence type="ECO:0000313" key="8">
    <source>
        <dbReference type="Proteomes" id="UP000005018"/>
    </source>
</evidence>
<feature type="compositionally biased region" description="Low complexity" evidence="5">
    <location>
        <begin position="16"/>
        <end position="25"/>
    </location>
</feature>
<dbReference type="PANTHER" id="PTHR39490">
    <property type="entry name" value="ARRESTIN DOMAIN-CONTAINING PROTEIN D"/>
    <property type="match status" value="1"/>
</dbReference>
<sequence>MLETTTRTQMATKSPSQQSTATTRETSTRRKSSVVITPSQILYGSYNDNDYQGTSNGTGTTTPLYEKNDDSSGGLETKNSNSGELPPFSFSKRPIEEINGCNGELKSMITSVIGGNKSRSQSRSTTPRQSQIGISCHQEQDSIIPDDYDERIRFPQMSSHYIYENKPATNRSESFETVAENKETLTVDALVKNEYKPANFDLSQPTRRYSTPNRTNSLIDEIKLLEDFTHNNCIYENKYDQDANTLSCTHVPQVHGKNNTRLKNRSSFPKLHDKVSNQKLNQVYQWKKPLMMPAVLRAEPQQQPQQLPHQSPTLEDSESAFLTKSTAPVSSSPTMLTGQTSLPKQQSIQPPPKNPNLNTSVYTIFTTNLQDLTIVKEPTHQHWQPNNAVNACMACLRPFHSPLVTMIYDVPKRHHCRFCGLIFCKSCLDFGNGVGESTVGSPSSTPTSSTSKSISSSISTSMIAIATNPQANTSPILTPLIDKNANFVIPVNTNRKSSNITSLAPNTKTCHKCTTLYKTLFTEINKPANIANLLNMNDAELNNTESPVVVIENPYRQDAKIIDYGTTTSLNFKRLSICSPKRRGIRDSCVGVGQNECHESERRMSVIGEVPTDWTWSSF</sequence>
<evidence type="ECO:0000256" key="2">
    <source>
        <dbReference type="ARBA" id="ARBA00022771"/>
    </source>
</evidence>
<organism evidence="7 8">
    <name type="scientific">Candida orthopsilosis (strain 90-125)</name>
    <name type="common">Yeast</name>
    <dbReference type="NCBI Taxonomy" id="1136231"/>
    <lineage>
        <taxon>Eukaryota</taxon>
        <taxon>Fungi</taxon>
        <taxon>Dikarya</taxon>
        <taxon>Ascomycota</taxon>
        <taxon>Saccharomycotina</taxon>
        <taxon>Pichiomycetes</taxon>
        <taxon>Debaryomycetaceae</taxon>
        <taxon>Candida/Lodderomyces clade</taxon>
        <taxon>Candida</taxon>
    </lineage>
</organism>
<evidence type="ECO:0000256" key="4">
    <source>
        <dbReference type="PROSITE-ProRule" id="PRU00091"/>
    </source>
</evidence>
<dbReference type="Pfam" id="PF01363">
    <property type="entry name" value="FYVE"/>
    <property type="match status" value="1"/>
</dbReference>
<evidence type="ECO:0000259" key="6">
    <source>
        <dbReference type="PROSITE" id="PS50178"/>
    </source>
</evidence>
<dbReference type="OrthoDB" id="5352132at2759"/>
<name>H8X2J2_CANO9</name>
<proteinExistence type="predicted"/>
<feature type="compositionally biased region" description="Polar residues" evidence="5">
    <location>
        <begin position="320"/>
        <end position="348"/>
    </location>
</feature>
<keyword evidence="8" id="KW-1185">Reference proteome</keyword>
<dbReference type="InterPro" id="IPR052113">
    <property type="entry name" value="FYVE-type_Zinc_Finger"/>
</dbReference>
<evidence type="ECO:0000256" key="1">
    <source>
        <dbReference type="ARBA" id="ARBA00022723"/>
    </source>
</evidence>
<dbReference type="eggNOG" id="KOG1729">
    <property type="taxonomic scope" value="Eukaryota"/>
</dbReference>
<dbReference type="Gene3D" id="3.30.40.10">
    <property type="entry name" value="Zinc/RING finger domain, C3HC4 (zinc finger)"/>
    <property type="match status" value="1"/>
</dbReference>
<dbReference type="KEGG" id="cot:CORT_0C01620"/>
<dbReference type="Proteomes" id="UP000005018">
    <property type="component" value="Chromosome 3"/>
</dbReference>
<dbReference type="GO" id="GO:0008270">
    <property type="term" value="F:zinc ion binding"/>
    <property type="evidence" value="ECO:0007669"/>
    <property type="project" value="UniProtKB-KW"/>
</dbReference>
<keyword evidence="3" id="KW-0862">Zinc</keyword>
<dbReference type="EMBL" id="HE681721">
    <property type="protein sequence ID" value="CCG25539.1"/>
    <property type="molecule type" value="Genomic_DNA"/>
</dbReference>
<feature type="region of interest" description="Disordered" evidence="5">
    <location>
        <begin position="114"/>
        <end position="137"/>
    </location>
</feature>
<dbReference type="GeneID" id="14539490"/>
<feature type="compositionally biased region" description="Low complexity" evidence="5">
    <location>
        <begin position="118"/>
        <end position="131"/>
    </location>
</feature>
<feature type="region of interest" description="Disordered" evidence="5">
    <location>
        <begin position="1"/>
        <end position="93"/>
    </location>
</feature>
<dbReference type="InterPro" id="IPR000306">
    <property type="entry name" value="Znf_FYVE"/>
</dbReference>
<evidence type="ECO:0000256" key="3">
    <source>
        <dbReference type="ARBA" id="ARBA00022833"/>
    </source>
</evidence>
<evidence type="ECO:0000256" key="5">
    <source>
        <dbReference type="SAM" id="MobiDB-lite"/>
    </source>
</evidence>
<keyword evidence="1" id="KW-0479">Metal-binding</keyword>
<gene>
    <name evidence="7" type="ORF">CORT_0C01620</name>
</gene>
<feature type="domain" description="FYVE-type" evidence="6">
    <location>
        <begin position="386"/>
        <end position="427"/>
    </location>
</feature>
<dbReference type="GO" id="GO:0032266">
    <property type="term" value="F:phosphatidylinositol-3-phosphate binding"/>
    <property type="evidence" value="ECO:0007669"/>
    <property type="project" value="UniProtKB-ARBA"/>
</dbReference>
<evidence type="ECO:0000313" key="7">
    <source>
        <dbReference type="EMBL" id="CCG25539.1"/>
    </source>
</evidence>
<dbReference type="HOGENOM" id="CLU_441437_0_0_1"/>
<dbReference type="PANTHER" id="PTHR39490:SF8">
    <property type="entry name" value="ZINC FINGER FYVE DOMAIN-CONTAINING PROTEIN 21"/>
    <property type="match status" value="1"/>
</dbReference>